<dbReference type="EMBL" id="JACOQK010000001">
    <property type="protein sequence ID" value="MBC5787805.1"/>
    <property type="molecule type" value="Genomic_DNA"/>
</dbReference>
<feature type="transmembrane region" description="Helical" evidence="1">
    <location>
        <begin position="208"/>
        <end position="224"/>
    </location>
</feature>
<feature type="domain" description="CAAX prenyl protease 2/Lysostaphin resistance protein A-like" evidence="2">
    <location>
        <begin position="156"/>
        <end position="242"/>
    </location>
</feature>
<evidence type="ECO:0000259" key="2">
    <source>
        <dbReference type="Pfam" id="PF02517"/>
    </source>
</evidence>
<evidence type="ECO:0000313" key="3">
    <source>
        <dbReference type="EMBL" id="MBC5787805.1"/>
    </source>
</evidence>
<evidence type="ECO:0000256" key="1">
    <source>
        <dbReference type="SAM" id="Phobius"/>
    </source>
</evidence>
<reference evidence="3 4" key="1">
    <citation type="submission" date="2020-08" db="EMBL/GenBank/DDBJ databases">
        <title>Genome public.</title>
        <authorList>
            <person name="Liu C."/>
            <person name="Sun Q."/>
        </authorList>
    </citation>
    <scope>NUCLEOTIDE SEQUENCE [LARGE SCALE GENOMIC DNA]</scope>
    <source>
        <strain evidence="3 4">NSJ-27</strain>
    </source>
</reference>
<feature type="transmembrane region" description="Helical" evidence="1">
    <location>
        <begin position="300"/>
        <end position="321"/>
    </location>
</feature>
<dbReference type="InterPro" id="IPR003675">
    <property type="entry name" value="Rce1/LyrA-like_dom"/>
</dbReference>
<dbReference type="PANTHER" id="PTHR43592">
    <property type="entry name" value="CAAX AMINO TERMINAL PROTEASE"/>
    <property type="match status" value="1"/>
</dbReference>
<keyword evidence="4" id="KW-1185">Reference proteome</keyword>
<feature type="transmembrane region" description="Helical" evidence="1">
    <location>
        <begin position="65"/>
        <end position="83"/>
    </location>
</feature>
<sequence>MKKVANRVGLGCLICVAGYALFSYLFLFLAPLITLLVTGQTQLIDQMGLFRAILYTYQSSTELQWAMQLFVSVFGCGVAILSLRKMLNIKIKSFFHKPEHGLRYIAQGSIVQLGISMAASMALTILTSLCLGLMGDVGGSISSPDFSLRELNPITVTLYLLSLLVVAPIFEEILFRGFVLRALQRYGNIFAIAVSSICFGLYHGNLSQFVPTAIGACIMGYIAVKSNSLIPGMVIHLINNLISTVQVLAIDYLPDTWSTAINVSLNLLIFGGAILILILNAKRISLKNNNMSNLSNGECVAATIATPGMILFLVYSLWQIITYFF</sequence>
<feature type="transmembrane region" description="Helical" evidence="1">
    <location>
        <begin position="154"/>
        <end position="174"/>
    </location>
</feature>
<dbReference type="GO" id="GO:0008237">
    <property type="term" value="F:metallopeptidase activity"/>
    <property type="evidence" value="ECO:0007669"/>
    <property type="project" value="UniProtKB-KW"/>
</dbReference>
<keyword evidence="1" id="KW-1133">Transmembrane helix</keyword>
<feature type="transmembrane region" description="Helical" evidence="1">
    <location>
        <begin position="12"/>
        <end position="37"/>
    </location>
</feature>
<dbReference type="Pfam" id="PF02517">
    <property type="entry name" value="Rce1-like"/>
    <property type="match status" value="1"/>
</dbReference>
<keyword evidence="3" id="KW-0645">Protease</keyword>
<gene>
    <name evidence="3" type="ORF">H8Z77_07215</name>
</gene>
<feature type="transmembrane region" description="Helical" evidence="1">
    <location>
        <begin position="104"/>
        <end position="134"/>
    </location>
</feature>
<keyword evidence="3" id="KW-0482">Metalloprotease</keyword>
<keyword evidence="3" id="KW-0378">Hydrolase</keyword>
<proteinExistence type="predicted"/>
<accession>A0ABR7IRP4</accession>
<protein>
    <submittedName>
        <fullName evidence="3">CPBP family intramembrane metalloprotease</fullName>
    </submittedName>
</protein>
<evidence type="ECO:0000313" key="4">
    <source>
        <dbReference type="Proteomes" id="UP000649151"/>
    </source>
</evidence>
<name>A0ABR7IRP4_9CLOT</name>
<keyword evidence="1" id="KW-0472">Membrane</keyword>
<feature type="transmembrane region" description="Helical" evidence="1">
    <location>
        <begin position="259"/>
        <end position="279"/>
    </location>
</feature>
<dbReference type="PANTHER" id="PTHR43592:SF15">
    <property type="entry name" value="CAAX AMINO TERMINAL PROTEASE FAMILY PROTEIN"/>
    <property type="match status" value="1"/>
</dbReference>
<dbReference type="Proteomes" id="UP000649151">
    <property type="component" value="Unassembled WGS sequence"/>
</dbReference>
<organism evidence="3 4">
    <name type="scientific">Clostridium facile</name>
    <dbReference type="NCBI Taxonomy" id="2763035"/>
    <lineage>
        <taxon>Bacteria</taxon>
        <taxon>Bacillati</taxon>
        <taxon>Bacillota</taxon>
        <taxon>Clostridia</taxon>
        <taxon>Eubacteriales</taxon>
        <taxon>Clostridiaceae</taxon>
        <taxon>Clostridium</taxon>
    </lineage>
</organism>
<comment type="caution">
    <text evidence="3">The sequence shown here is derived from an EMBL/GenBank/DDBJ whole genome shotgun (WGS) entry which is preliminary data.</text>
</comment>
<keyword evidence="1" id="KW-0812">Transmembrane</keyword>